<evidence type="ECO:0000256" key="1">
    <source>
        <dbReference type="SAM" id="MobiDB-lite"/>
    </source>
</evidence>
<sequence>MTTITAPGGVGEEEGRWGGGRKLQPNQDYHVPCTFEEPTRNAARAPSPYNGKIVAGMK</sequence>
<gene>
    <name evidence="2" type="ORF">BJ554DRAFT_5111</name>
</gene>
<reference evidence="2 3" key="1">
    <citation type="journal article" name="Sci. Rep.">
        <title>Genome-scale phylogenetic analyses confirm Olpidium as the closest living zoosporic fungus to the non-flagellated, terrestrial fungi.</title>
        <authorList>
            <person name="Chang Y."/>
            <person name="Rochon D."/>
            <person name="Sekimoto S."/>
            <person name="Wang Y."/>
            <person name="Chovatia M."/>
            <person name="Sandor L."/>
            <person name="Salamov A."/>
            <person name="Grigoriev I.V."/>
            <person name="Stajich J.E."/>
            <person name="Spatafora J.W."/>
        </authorList>
    </citation>
    <scope>NUCLEOTIDE SEQUENCE [LARGE SCALE GENOMIC DNA]</scope>
    <source>
        <strain evidence="2">S191</strain>
    </source>
</reference>
<accession>A0A8H8DDQ6</accession>
<proteinExistence type="predicted"/>
<evidence type="ECO:0000313" key="3">
    <source>
        <dbReference type="Proteomes" id="UP000673691"/>
    </source>
</evidence>
<organism evidence="2 3">
    <name type="scientific">Olpidium bornovanus</name>
    <dbReference type="NCBI Taxonomy" id="278681"/>
    <lineage>
        <taxon>Eukaryota</taxon>
        <taxon>Fungi</taxon>
        <taxon>Fungi incertae sedis</taxon>
        <taxon>Olpidiomycota</taxon>
        <taxon>Olpidiomycotina</taxon>
        <taxon>Olpidiomycetes</taxon>
        <taxon>Olpidiales</taxon>
        <taxon>Olpidiaceae</taxon>
        <taxon>Olpidium</taxon>
    </lineage>
</organism>
<feature type="region of interest" description="Disordered" evidence="1">
    <location>
        <begin position="39"/>
        <end position="58"/>
    </location>
</feature>
<feature type="region of interest" description="Disordered" evidence="1">
    <location>
        <begin position="1"/>
        <end position="28"/>
    </location>
</feature>
<keyword evidence="3" id="KW-1185">Reference proteome</keyword>
<dbReference type="EMBL" id="JAEFCI010013337">
    <property type="protein sequence ID" value="KAG5455469.1"/>
    <property type="molecule type" value="Genomic_DNA"/>
</dbReference>
<protein>
    <submittedName>
        <fullName evidence="2">Uncharacterized protein</fullName>
    </submittedName>
</protein>
<dbReference type="Proteomes" id="UP000673691">
    <property type="component" value="Unassembled WGS sequence"/>
</dbReference>
<dbReference type="AlphaFoldDB" id="A0A8H8DDQ6"/>
<comment type="caution">
    <text evidence="2">The sequence shown here is derived from an EMBL/GenBank/DDBJ whole genome shotgun (WGS) entry which is preliminary data.</text>
</comment>
<evidence type="ECO:0000313" key="2">
    <source>
        <dbReference type="EMBL" id="KAG5455469.1"/>
    </source>
</evidence>
<name>A0A8H8DDQ6_9FUNG</name>